<evidence type="ECO:0000313" key="2">
    <source>
        <dbReference type="EMBL" id="SEK06016.1"/>
    </source>
</evidence>
<dbReference type="Proteomes" id="UP000199379">
    <property type="component" value="Unassembled WGS sequence"/>
</dbReference>
<accession>A0A1H7DW99</accession>
<feature type="region of interest" description="Disordered" evidence="1">
    <location>
        <begin position="1"/>
        <end position="41"/>
    </location>
</feature>
<keyword evidence="3" id="KW-1185">Reference proteome</keyword>
<dbReference type="STRING" id="1227549.SAMN05444007_11570"/>
<name>A0A1H7DW99_9RHOB</name>
<protein>
    <submittedName>
        <fullName evidence="2">Uncharacterized protein</fullName>
    </submittedName>
</protein>
<dbReference type="AlphaFoldDB" id="A0A1H7DW99"/>
<reference evidence="2 3" key="1">
    <citation type="submission" date="2016-10" db="EMBL/GenBank/DDBJ databases">
        <authorList>
            <person name="de Groot N.N."/>
        </authorList>
    </citation>
    <scope>NUCLEOTIDE SEQUENCE [LARGE SCALE GENOMIC DNA]</scope>
    <source>
        <strain evidence="2 3">DSM 29340</strain>
    </source>
</reference>
<organism evidence="2 3">
    <name type="scientific">Cribrihabitans marinus</name>
    <dbReference type="NCBI Taxonomy" id="1227549"/>
    <lineage>
        <taxon>Bacteria</taxon>
        <taxon>Pseudomonadati</taxon>
        <taxon>Pseudomonadota</taxon>
        <taxon>Alphaproteobacteria</taxon>
        <taxon>Rhodobacterales</taxon>
        <taxon>Paracoccaceae</taxon>
        <taxon>Cribrihabitans</taxon>
    </lineage>
</organism>
<evidence type="ECO:0000313" key="3">
    <source>
        <dbReference type="Proteomes" id="UP000199379"/>
    </source>
</evidence>
<evidence type="ECO:0000256" key="1">
    <source>
        <dbReference type="SAM" id="MobiDB-lite"/>
    </source>
</evidence>
<sequence length="41" mass="4251">MMRVAKGMAGMSKEAQKKPPQCAGGGNEPQEEEGPLGSVSF</sequence>
<proteinExistence type="predicted"/>
<dbReference type="EMBL" id="FNYD01000015">
    <property type="protein sequence ID" value="SEK06016.1"/>
    <property type="molecule type" value="Genomic_DNA"/>
</dbReference>
<gene>
    <name evidence="2" type="ORF">SAMN05444007_11570</name>
</gene>